<evidence type="ECO:0000256" key="1">
    <source>
        <dbReference type="SAM" id="MobiDB-lite"/>
    </source>
</evidence>
<accession>F0UT45</accession>
<evidence type="ECO:0000256" key="2">
    <source>
        <dbReference type="SAM" id="Phobius"/>
    </source>
</evidence>
<feature type="compositionally biased region" description="Pro residues" evidence="1">
    <location>
        <begin position="97"/>
        <end position="107"/>
    </location>
</feature>
<keyword evidence="2" id="KW-0472">Membrane</keyword>
<protein>
    <submittedName>
        <fullName evidence="4">Glucosaminyltransferase domain-containing protein</fullName>
    </submittedName>
</protein>
<dbReference type="EMBL" id="DS990642">
    <property type="protein sequence ID" value="EGC49072.1"/>
    <property type="molecule type" value="Genomic_DNA"/>
</dbReference>
<feature type="region of interest" description="Disordered" evidence="1">
    <location>
        <begin position="150"/>
        <end position="177"/>
    </location>
</feature>
<feature type="region of interest" description="Disordered" evidence="1">
    <location>
        <begin position="41"/>
        <end position="109"/>
    </location>
</feature>
<proteinExistence type="predicted"/>
<dbReference type="InterPro" id="IPR006740">
    <property type="entry name" value="DUF604"/>
</dbReference>
<dbReference type="Gene3D" id="3.90.550.50">
    <property type="match status" value="1"/>
</dbReference>
<dbReference type="Pfam" id="PF04646">
    <property type="entry name" value="DUF604"/>
    <property type="match status" value="1"/>
</dbReference>
<feature type="compositionally biased region" description="Polar residues" evidence="1">
    <location>
        <begin position="74"/>
        <end position="89"/>
    </location>
</feature>
<dbReference type="Proteomes" id="UP000663419">
    <property type="component" value="Chromosome 3"/>
</dbReference>
<feature type="transmembrane region" description="Helical" evidence="2">
    <location>
        <begin position="6"/>
        <end position="25"/>
    </location>
</feature>
<dbReference type="AlphaFoldDB" id="F0UT45"/>
<reference evidence="4" key="2">
    <citation type="submission" date="2021-01" db="EMBL/GenBank/DDBJ databases">
        <title>Chromosome-level genome assembly of a human fungal pathogen reveals clustering of transcriptionally co-regulated genes.</title>
        <authorList>
            <person name="Voorhies M."/>
            <person name="Cohen S."/>
            <person name="Shea T.P."/>
            <person name="Petrus S."/>
            <person name="Munoz J.F."/>
            <person name="Poplawski S."/>
            <person name="Goldman W.E."/>
            <person name="Michael T."/>
            <person name="Cuomo C.A."/>
            <person name="Sil A."/>
            <person name="Beyhan S."/>
        </authorList>
    </citation>
    <scope>NUCLEOTIDE SEQUENCE</scope>
    <source>
        <strain evidence="4">H88</strain>
    </source>
</reference>
<dbReference type="Proteomes" id="UP000008142">
    <property type="component" value="Unassembled WGS sequence"/>
</dbReference>
<keyword evidence="2" id="KW-0812">Transmembrane</keyword>
<evidence type="ECO:0000313" key="4">
    <source>
        <dbReference type="EMBL" id="QSS54665.1"/>
    </source>
</evidence>
<feature type="compositionally biased region" description="Gly residues" evidence="1">
    <location>
        <begin position="51"/>
        <end position="61"/>
    </location>
</feature>
<reference evidence="5" key="1">
    <citation type="submission" date="2008-07" db="EMBL/GenBank/DDBJ databases">
        <title>Annotation of Ajellomyces capsulatus strain H88.</title>
        <authorList>
            <person name="Champion M."/>
            <person name="Cuomo C."/>
            <person name="Ma L.-J."/>
            <person name="Henn M.R."/>
            <person name="Sil A."/>
            <person name="Goldman B."/>
            <person name="Young S.K."/>
            <person name="Kodira C.D."/>
            <person name="Zeng Q."/>
            <person name="Koehrsen M."/>
            <person name="Alvarado L."/>
            <person name="Berlin A."/>
            <person name="Borenstein D."/>
            <person name="Chen Z."/>
            <person name="Engels R."/>
            <person name="Freedman E."/>
            <person name="Gellesch M."/>
            <person name="Goldberg J."/>
            <person name="Griggs A."/>
            <person name="Gujja S."/>
            <person name="Heiman D."/>
            <person name="Hepburn T."/>
            <person name="Howarth C."/>
            <person name="Jen D."/>
            <person name="Larson L."/>
            <person name="Lewis B."/>
            <person name="Mehta T."/>
            <person name="Park D."/>
            <person name="Pearson M."/>
            <person name="Roberts A."/>
            <person name="Saif S."/>
            <person name="Shea T."/>
            <person name="Shenoy N."/>
            <person name="Sisk P."/>
            <person name="Stolte C."/>
            <person name="Sykes S."/>
            <person name="Walk T."/>
            <person name="White J."/>
            <person name="Yandava C."/>
            <person name="Klein B."/>
            <person name="McEwen J.G."/>
            <person name="Puccia R."/>
            <person name="Goldman G.H."/>
            <person name="Felipe M.S."/>
            <person name="Nino-Vega G."/>
            <person name="San-Blas G."/>
            <person name="Taylor J."/>
            <person name="Mendoza L."/>
            <person name="Galagan J."/>
            <person name="Nusbaum C."/>
            <person name="Birren B."/>
        </authorList>
    </citation>
    <scope>NUCLEOTIDE SEQUENCE [LARGE SCALE GENOMIC DNA]</scope>
    <source>
        <strain evidence="5">H88</strain>
    </source>
</reference>
<dbReference type="OrthoDB" id="414175at2759"/>
<evidence type="ECO:0000313" key="3">
    <source>
        <dbReference type="EMBL" id="EGC49072.1"/>
    </source>
</evidence>
<keyword evidence="2" id="KW-1133">Transmembrane helix</keyword>
<dbReference type="PANTHER" id="PTHR10811">
    <property type="entry name" value="FRINGE-RELATED"/>
    <property type="match status" value="1"/>
</dbReference>
<dbReference type="HOGENOM" id="CLU_024640_1_0_1"/>
<gene>
    <name evidence="3" type="ORF">HCEG_08287</name>
    <name evidence="4" type="ORF">I7I53_02297</name>
</gene>
<dbReference type="GO" id="GO:0016740">
    <property type="term" value="F:transferase activity"/>
    <property type="evidence" value="ECO:0007669"/>
    <property type="project" value="UniProtKB-KW"/>
</dbReference>
<dbReference type="EMBL" id="CP069104">
    <property type="protein sequence ID" value="QSS54665.1"/>
    <property type="molecule type" value="Genomic_DNA"/>
</dbReference>
<sequence>MPPVRLKALTPVIAIALIAFFFWAVDRYDRAALTRFTHPLDRLSPSSLRGQGHGSGSSNGKGKGKNKNSDNTGPAQLNFQSLRKPNTPHQLCASAPHPHPPHSPPPSLTFSEWLIGKNYTRAYFRPRHVSPDTTFSSMETIDHPVLQPFRPLGRAMRVQPSPPVDPRDPDSDPDPDPWPCPHVVDVDVAADHAVDETSNLLFGLATTVDRLRRLLPALLYSYGRSKASLLVLVPGDTKDIEEHEAYFRNAGLDITLQKSPLPFTARYFGLVEGFTDFIRTRRPNTTWVSFVDDDSFFLSLASVAKQLSTFNASERVYIGALSEASWQVDTFGQIGFGGAGVFVSVPLLERLHGAYDTCQSWGEQPGDQKLAQCIDKFGDTPLTLWDTLYQMDMKGAVDGVYESGRQIHSLHHWGSWYKKDVVKMSTVAAAAGRQSVLRRFRFDEFTTLDSATGASMRSFWVLTNGYSLVRYTMDARLPSHAVNFNHTEKTWDEDQRGYEKRLGPLRPKDQPGIRKERWMLADSVVVGDNVHQTYVNDADGVHSVIELVWLGPAGGGGAF</sequence>
<keyword evidence="4" id="KW-0808">Transferase</keyword>
<dbReference type="STRING" id="544711.F0UT45"/>
<organism evidence="5">
    <name type="scientific">Ajellomyces capsulatus (strain H88)</name>
    <name type="common">Darling's disease fungus</name>
    <name type="synonym">Histoplasma capsulatum</name>
    <dbReference type="NCBI Taxonomy" id="544711"/>
    <lineage>
        <taxon>Eukaryota</taxon>
        <taxon>Fungi</taxon>
        <taxon>Dikarya</taxon>
        <taxon>Ascomycota</taxon>
        <taxon>Pezizomycotina</taxon>
        <taxon>Eurotiomycetes</taxon>
        <taxon>Eurotiomycetidae</taxon>
        <taxon>Onygenales</taxon>
        <taxon>Ajellomycetaceae</taxon>
        <taxon>Histoplasma</taxon>
    </lineage>
</organism>
<dbReference type="OMA" id="RTFWVLT"/>
<name>F0UT45_AJEC8</name>
<evidence type="ECO:0000313" key="5">
    <source>
        <dbReference type="Proteomes" id="UP000008142"/>
    </source>
</evidence>
<dbReference type="VEuPathDB" id="FungiDB:I7I53_02297"/>